<evidence type="ECO:0000256" key="1">
    <source>
        <dbReference type="SAM" id="MobiDB-lite"/>
    </source>
</evidence>
<comment type="caution">
    <text evidence="2">The sequence shown here is derived from an EMBL/GenBank/DDBJ whole genome shotgun (WGS) entry which is preliminary data.</text>
</comment>
<evidence type="ECO:0000313" key="3">
    <source>
        <dbReference type="Proteomes" id="UP000289738"/>
    </source>
</evidence>
<name>A0A445D7E4_ARAHY</name>
<proteinExistence type="predicted"/>
<reference evidence="2 3" key="1">
    <citation type="submission" date="2019-01" db="EMBL/GenBank/DDBJ databases">
        <title>Sequencing of cultivated peanut Arachis hypogaea provides insights into genome evolution and oil improvement.</title>
        <authorList>
            <person name="Chen X."/>
        </authorList>
    </citation>
    <scope>NUCLEOTIDE SEQUENCE [LARGE SCALE GENOMIC DNA]</scope>
    <source>
        <strain evidence="3">cv. Fuhuasheng</strain>
        <tissue evidence="2">Leaves</tissue>
    </source>
</reference>
<evidence type="ECO:0000313" key="2">
    <source>
        <dbReference type="EMBL" id="RYR58904.1"/>
    </source>
</evidence>
<accession>A0A445D7E4</accession>
<dbReference type="AlphaFoldDB" id="A0A445D7E4"/>
<protein>
    <submittedName>
        <fullName evidence="2">Uncharacterized protein</fullName>
    </submittedName>
</protein>
<gene>
    <name evidence="2" type="ORF">Ahy_A05g024770</name>
</gene>
<keyword evidence="3" id="KW-1185">Reference proteome</keyword>
<feature type="region of interest" description="Disordered" evidence="1">
    <location>
        <begin position="60"/>
        <end position="83"/>
    </location>
</feature>
<organism evidence="2 3">
    <name type="scientific">Arachis hypogaea</name>
    <name type="common">Peanut</name>
    <dbReference type="NCBI Taxonomy" id="3818"/>
    <lineage>
        <taxon>Eukaryota</taxon>
        <taxon>Viridiplantae</taxon>
        <taxon>Streptophyta</taxon>
        <taxon>Embryophyta</taxon>
        <taxon>Tracheophyta</taxon>
        <taxon>Spermatophyta</taxon>
        <taxon>Magnoliopsida</taxon>
        <taxon>eudicotyledons</taxon>
        <taxon>Gunneridae</taxon>
        <taxon>Pentapetalae</taxon>
        <taxon>rosids</taxon>
        <taxon>fabids</taxon>
        <taxon>Fabales</taxon>
        <taxon>Fabaceae</taxon>
        <taxon>Papilionoideae</taxon>
        <taxon>50 kb inversion clade</taxon>
        <taxon>dalbergioids sensu lato</taxon>
        <taxon>Dalbergieae</taxon>
        <taxon>Pterocarpus clade</taxon>
        <taxon>Arachis</taxon>
    </lineage>
</organism>
<dbReference type="EMBL" id="SDMP01000005">
    <property type="protein sequence ID" value="RYR58904.1"/>
    <property type="molecule type" value="Genomic_DNA"/>
</dbReference>
<sequence>MTMKRANMHSGVWLRKHPFQPCCSYADSIFIDWLFTYNLPLWNKNIPEYPRVPPEIPNTRLFPPANCRRSGRHRGFRNTRDPP</sequence>
<dbReference type="Proteomes" id="UP000289738">
    <property type="component" value="Chromosome A05"/>
</dbReference>